<dbReference type="InterPro" id="IPR036312">
    <property type="entry name" value="Bifun_inhib/LTP/seed_sf"/>
</dbReference>
<comment type="similarity">
    <text evidence="1">Belongs to the plant LTP family. PEARLI1 subfamily.</text>
</comment>
<feature type="signal peptide" evidence="2">
    <location>
        <begin position="1"/>
        <end position="23"/>
    </location>
</feature>
<evidence type="ECO:0000256" key="2">
    <source>
        <dbReference type="SAM" id="SignalP"/>
    </source>
</evidence>
<dbReference type="AlphaFoldDB" id="A0A3P6D3B6"/>
<dbReference type="SMART" id="SM00499">
    <property type="entry name" value="AAI"/>
    <property type="match status" value="1"/>
</dbReference>
<organism evidence="4">
    <name type="scientific">Brassica oleracea</name>
    <name type="common">Wild cabbage</name>
    <dbReference type="NCBI Taxonomy" id="3712"/>
    <lineage>
        <taxon>Eukaryota</taxon>
        <taxon>Viridiplantae</taxon>
        <taxon>Streptophyta</taxon>
        <taxon>Embryophyta</taxon>
        <taxon>Tracheophyta</taxon>
        <taxon>Spermatophyta</taxon>
        <taxon>Magnoliopsida</taxon>
        <taxon>eudicotyledons</taxon>
        <taxon>Gunneridae</taxon>
        <taxon>Pentapetalae</taxon>
        <taxon>rosids</taxon>
        <taxon>malvids</taxon>
        <taxon>Brassicales</taxon>
        <taxon>Brassicaceae</taxon>
        <taxon>Brassiceae</taxon>
        <taxon>Brassica</taxon>
    </lineage>
</organism>
<keyword evidence="2" id="KW-0732">Signal</keyword>
<dbReference type="Pfam" id="PF14547">
    <property type="entry name" value="Hydrophob_seed"/>
    <property type="match status" value="1"/>
</dbReference>
<evidence type="ECO:0000259" key="3">
    <source>
        <dbReference type="SMART" id="SM00499"/>
    </source>
</evidence>
<dbReference type="InterPro" id="IPR051636">
    <property type="entry name" value="Plant_LTP/defense-related"/>
</dbReference>
<gene>
    <name evidence="4" type="ORF">BOLC2T08430H</name>
</gene>
<dbReference type="SUPFAM" id="SSF47699">
    <property type="entry name" value="Bifunctional inhibitor/lipid-transfer protein/seed storage 2S albumin"/>
    <property type="match status" value="1"/>
</dbReference>
<reference evidence="4" key="1">
    <citation type="submission" date="2018-11" db="EMBL/GenBank/DDBJ databases">
        <authorList>
            <consortium name="Genoscope - CEA"/>
            <person name="William W."/>
        </authorList>
    </citation>
    <scope>NUCLEOTIDE SEQUENCE</scope>
</reference>
<dbReference type="PANTHER" id="PTHR31731">
    <property type="match status" value="1"/>
</dbReference>
<name>A0A3P6D3B6_BRAOL</name>
<dbReference type="InterPro" id="IPR027923">
    <property type="entry name" value="Hydrophob_seed_dom"/>
</dbReference>
<sequence length="109" mass="11637">MAPKISLALFLSLNYLFFTFASANGTCPRDTLQIGLCANVLNVVDIVLGYPPVKPCCSLVEGLADLEAAACLCAALKVNILGINLNLPIYVNVLLNNCGRITPTYYPCV</sequence>
<dbReference type="Gene3D" id="1.10.110.10">
    <property type="entry name" value="Plant lipid-transfer and hydrophobic proteins"/>
    <property type="match status" value="1"/>
</dbReference>
<protein>
    <recommendedName>
        <fullName evidence="3">Bifunctional inhibitor/plant lipid transfer protein/seed storage helical domain-containing protein</fullName>
    </recommendedName>
</protein>
<proteinExistence type="inferred from homology"/>
<feature type="chain" id="PRO_5018132919" description="Bifunctional inhibitor/plant lipid transfer protein/seed storage helical domain-containing protein" evidence="2">
    <location>
        <begin position="24"/>
        <end position="109"/>
    </location>
</feature>
<dbReference type="CDD" id="cd01958">
    <property type="entry name" value="HPS_like"/>
    <property type="match status" value="1"/>
</dbReference>
<dbReference type="EMBL" id="LR031874">
    <property type="protein sequence ID" value="VDD22166.1"/>
    <property type="molecule type" value="Genomic_DNA"/>
</dbReference>
<accession>A0A3P6D3B6</accession>
<evidence type="ECO:0000256" key="1">
    <source>
        <dbReference type="ARBA" id="ARBA00008965"/>
    </source>
</evidence>
<feature type="domain" description="Bifunctional inhibitor/plant lipid transfer protein/seed storage helical" evidence="3">
    <location>
        <begin position="27"/>
        <end position="108"/>
    </location>
</feature>
<evidence type="ECO:0000313" key="4">
    <source>
        <dbReference type="EMBL" id="VDD22166.1"/>
    </source>
</evidence>
<dbReference type="InterPro" id="IPR016140">
    <property type="entry name" value="Bifunc_inhib/LTP/seed_store"/>
</dbReference>